<evidence type="ECO:0000313" key="1">
    <source>
        <dbReference type="EMBL" id="KKM00651.1"/>
    </source>
</evidence>
<dbReference type="AlphaFoldDB" id="A0A0F9J3V4"/>
<proteinExistence type="predicted"/>
<sequence>MEVCYKCNGPADYICPDCGTKMCRSHAESRYMGADRGLRSRYMCPSCWKKKHTVLNENMQSARTYKSKTYVYAK</sequence>
<name>A0A0F9J3V4_9ZZZZ</name>
<reference evidence="1" key="1">
    <citation type="journal article" date="2015" name="Nature">
        <title>Complex archaea that bridge the gap between prokaryotes and eukaryotes.</title>
        <authorList>
            <person name="Spang A."/>
            <person name="Saw J.H."/>
            <person name="Jorgensen S.L."/>
            <person name="Zaremba-Niedzwiedzka K."/>
            <person name="Martijn J."/>
            <person name="Lind A.E."/>
            <person name="van Eijk R."/>
            <person name="Schleper C."/>
            <person name="Guy L."/>
            <person name="Ettema T.J."/>
        </authorList>
    </citation>
    <scope>NUCLEOTIDE SEQUENCE</scope>
</reference>
<dbReference type="EMBL" id="LAZR01017384">
    <property type="protein sequence ID" value="KKM00651.1"/>
    <property type="molecule type" value="Genomic_DNA"/>
</dbReference>
<gene>
    <name evidence="1" type="ORF">LCGC14_1802300</name>
</gene>
<accession>A0A0F9J3V4</accession>
<organism evidence="1">
    <name type="scientific">marine sediment metagenome</name>
    <dbReference type="NCBI Taxonomy" id="412755"/>
    <lineage>
        <taxon>unclassified sequences</taxon>
        <taxon>metagenomes</taxon>
        <taxon>ecological metagenomes</taxon>
    </lineage>
</organism>
<comment type="caution">
    <text evidence="1">The sequence shown here is derived from an EMBL/GenBank/DDBJ whole genome shotgun (WGS) entry which is preliminary data.</text>
</comment>
<protein>
    <submittedName>
        <fullName evidence="1">Uncharacterized protein</fullName>
    </submittedName>
</protein>